<keyword evidence="1" id="KW-0472">Membrane</keyword>
<organism evidence="2 3">
    <name type="scientific">candidate division WWE3 bacterium</name>
    <dbReference type="NCBI Taxonomy" id="2053526"/>
    <lineage>
        <taxon>Bacteria</taxon>
        <taxon>Katanobacteria</taxon>
    </lineage>
</organism>
<feature type="transmembrane region" description="Helical" evidence="1">
    <location>
        <begin position="38"/>
        <end position="55"/>
    </location>
</feature>
<keyword evidence="1" id="KW-1133">Transmembrane helix</keyword>
<evidence type="ECO:0000313" key="2">
    <source>
        <dbReference type="EMBL" id="RJR27864.1"/>
    </source>
</evidence>
<comment type="caution">
    <text evidence="2">The sequence shown here is derived from an EMBL/GenBank/DDBJ whole genome shotgun (WGS) entry which is preliminary data.</text>
</comment>
<evidence type="ECO:0000313" key="3">
    <source>
        <dbReference type="Proteomes" id="UP000265540"/>
    </source>
</evidence>
<evidence type="ECO:0000256" key="1">
    <source>
        <dbReference type="SAM" id="Phobius"/>
    </source>
</evidence>
<gene>
    <name evidence="2" type="ORF">C4561_01080</name>
</gene>
<dbReference type="AlphaFoldDB" id="A0A3A4ZFA8"/>
<keyword evidence="1" id="KW-0812">Transmembrane</keyword>
<reference evidence="2 3" key="1">
    <citation type="journal article" date="2017" name="ISME J.">
        <title>Energy and carbon metabolisms in a deep terrestrial subsurface fluid microbial community.</title>
        <authorList>
            <person name="Momper L."/>
            <person name="Jungbluth S.P."/>
            <person name="Lee M.D."/>
            <person name="Amend J.P."/>
        </authorList>
    </citation>
    <scope>NUCLEOTIDE SEQUENCE [LARGE SCALE GENOMIC DNA]</scope>
    <source>
        <strain evidence="2">SURF_46</strain>
    </source>
</reference>
<name>A0A3A4ZFA8_UNCKA</name>
<accession>A0A3A4ZFA8</accession>
<feature type="transmembrane region" description="Helical" evidence="1">
    <location>
        <begin position="6"/>
        <end position="26"/>
    </location>
</feature>
<proteinExistence type="predicted"/>
<protein>
    <submittedName>
        <fullName evidence="2">Uncharacterized protein</fullName>
    </submittedName>
</protein>
<feature type="transmembrane region" description="Helical" evidence="1">
    <location>
        <begin position="67"/>
        <end position="90"/>
    </location>
</feature>
<dbReference type="EMBL" id="QZJF01000006">
    <property type="protein sequence ID" value="RJR27864.1"/>
    <property type="molecule type" value="Genomic_DNA"/>
</dbReference>
<sequence>MNIPIINQISLTLALQLVYFTFYYKSAFWIAKLIGRRVCPVCFAVGSTWLTLLIIDSLNIFLINKNLIAILLAQSVVGVSYLIEEFIIVHNVKISDYILKFGIIIYGTFAVSLFAFVNYSLGLLLFSPIIIFGFYALTPNDHNKGLKGILSFIKLGKQRL</sequence>
<feature type="transmembrane region" description="Helical" evidence="1">
    <location>
        <begin position="121"/>
        <end position="138"/>
    </location>
</feature>
<dbReference type="Proteomes" id="UP000265540">
    <property type="component" value="Unassembled WGS sequence"/>
</dbReference>